<dbReference type="AlphaFoldDB" id="A0A453EWV9"/>
<dbReference type="EnsemblPlants" id="AET3Gv20498700.4">
    <property type="protein sequence ID" value="AET3Gv20498700.4"/>
    <property type="gene ID" value="AET3Gv20498700"/>
</dbReference>
<evidence type="ECO:0000313" key="3">
    <source>
        <dbReference type="Proteomes" id="UP000015105"/>
    </source>
</evidence>
<reference evidence="2" key="3">
    <citation type="journal article" date="2017" name="Nature">
        <title>Genome sequence of the progenitor of the wheat D genome Aegilops tauschii.</title>
        <authorList>
            <person name="Luo M.C."/>
            <person name="Gu Y.Q."/>
            <person name="Puiu D."/>
            <person name="Wang H."/>
            <person name="Twardziok S.O."/>
            <person name="Deal K.R."/>
            <person name="Huo N."/>
            <person name="Zhu T."/>
            <person name="Wang L."/>
            <person name="Wang Y."/>
            <person name="McGuire P.E."/>
            <person name="Liu S."/>
            <person name="Long H."/>
            <person name="Ramasamy R.K."/>
            <person name="Rodriguez J.C."/>
            <person name="Van S.L."/>
            <person name="Yuan L."/>
            <person name="Wang Z."/>
            <person name="Xia Z."/>
            <person name="Xiao L."/>
            <person name="Anderson O.D."/>
            <person name="Ouyang S."/>
            <person name="Liang Y."/>
            <person name="Zimin A.V."/>
            <person name="Pertea G."/>
            <person name="Qi P."/>
            <person name="Bennetzen J.L."/>
            <person name="Dai X."/>
            <person name="Dawson M.W."/>
            <person name="Muller H.G."/>
            <person name="Kugler K."/>
            <person name="Rivarola-Duarte L."/>
            <person name="Spannagl M."/>
            <person name="Mayer K.F.X."/>
            <person name="Lu F.H."/>
            <person name="Bevan M.W."/>
            <person name="Leroy P."/>
            <person name="Li P."/>
            <person name="You F.M."/>
            <person name="Sun Q."/>
            <person name="Liu Z."/>
            <person name="Lyons E."/>
            <person name="Wicker T."/>
            <person name="Salzberg S.L."/>
            <person name="Devos K.M."/>
            <person name="Dvorak J."/>
        </authorList>
    </citation>
    <scope>NUCLEOTIDE SEQUENCE [LARGE SCALE GENOMIC DNA]</scope>
    <source>
        <strain evidence="2">cv. AL8/78</strain>
    </source>
</reference>
<dbReference type="PANTHER" id="PTHR12292">
    <property type="entry name" value="RWD DOMAIN-CONTAINING PROTEIN"/>
    <property type="match status" value="1"/>
</dbReference>
<dbReference type="Proteomes" id="UP000015105">
    <property type="component" value="Chromosome 3D"/>
</dbReference>
<proteinExistence type="predicted"/>
<sequence>CRLMPESALTAPKEKKLSGRQYFESGRHITKGAGTVAEEDEEEEEDIEFDDDFEDDEEDMLEHFLAEQTGKSSA</sequence>
<keyword evidence="3" id="KW-1185">Reference proteome</keyword>
<protein>
    <submittedName>
        <fullName evidence="2">Uncharacterized protein</fullName>
    </submittedName>
</protein>
<feature type="compositionally biased region" description="Acidic residues" evidence="1">
    <location>
        <begin position="37"/>
        <end position="47"/>
    </location>
</feature>
<reference evidence="2" key="5">
    <citation type="journal article" date="2021" name="G3 (Bethesda)">
        <title>Aegilops tauschii genome assembly Aet v5.0 features greater sequence contiguity and improved annotation.</title>
        <authorList>
            <person name="Wang L."/>
            <person name="Zhu T."/>
            <person name="Rodriguez J.C."/>
            <person name="Deal K.R."/>
            <person name="Dubcovsky J."/>
            <person name="McGuire P.E."/>
            <person name="Lux T."/>
            <person name="Spannagl M."/>
            <person name="Mayer K.F.X."/>
            <person name="Baldrich P."/>
            <person name="Meyers B.C."/>
            <person name="Huo N."/>
            <person name="Gu Y.Q."/>
            <person name="Zhou H."/>
            <person name="Devos K.M."/>
            <person name="Bennetzen J.L."/>
            <person name="Unver T."/>
            <person name="Budak H."/>
            <person name="Gulick P.J."/>
            <person name="Galiba G."/>
            <person name="Kalapos B."/>
            <person name="Nelson D.R."/>
            <person name="Li P."/>
            <person name="You F.M."/>
            <person name="Luo M.C."/>
            <person name="Dvorak J."/>
        </authorList>
    </citation>
    <scope>NUCLEOTIDE SEQUENCE [LARGE SCALE GENOMIC DNA]</scope>
    <source>
        <strain evidence="2">cv. AL8/78</strain>
    </source>
</reference>
<organism evidence="2 3">
    <name type="scientific">Aegilops tauschii subsp. strangulata</name>
    <name type="common">Goatgrass</name>
    <dbReference type="NCBI Taxonomy" id="200361"/>
    <lineage>
        <taxon>Eukaryota</taxon>
        <taxon>Viridiplantae</taxon>
        <taxon>Streptophyta</taxon>
        <taxon>Embryophyta</taxon>
        <taxon>Tracheophyta</taxon>
        <taxon>Spermatophyta</taxon>
        <taxon>Magnoliopsida</taxon>
        <taxon>Liliopsida</taxon>
        <taxon>Poales</taxon>
        <taxon>Poaceae</taxon>
        <taxon>BOP clade</taxon>
        <taxon>Pooideae</taxon>
        <taxon>Triticodae</taxon>
        <taxon>Triticeae</taxon>
        <taxon>Triticinae</taxon>
        <taxon>Aegilops</taxon>
    </lineage>
</organism>
<name>A0A453EWV9_AEGTS</name>
<reference evidence="3" key="1">
    <citation type="journal article" date="2014" name="Science">
        <title>Ancient hybridizations among the ancestral genomes of bread wheat.</title>
        <authorList>
            <consortium name="International Wheat Genome Sequencing Consortium,"/>
            <person name="Marcussen T."/>
            <person name="Sandve S.R."/>
            <person name="Heier L."/>
            <person name="Spannagl M."/>
            <person name="Pfeifer M."/>
            <person name="Jakobsen K.S."/>
            <person name="Wulff B.B."/>
            <person name="Steuernagel B."/>
            <person name="Mayer K.F."/>
            <person name="Olsen O.A."/>
        </authorList>
    </citation>
    <scope>NUCLEOTIDE SEQUENCE [LARGE SCALE GENOMIC DNA]</scope>
    <source>
        <strain evidence="3">cv. AL8/78</strain>
    </source>
</reference>
<dbReference type="Gramene" id="AET3Gv20498700.4">
    <property type="protein sequence ID" value="AET3Gv20498700.4"/>
    <property type="gene ID" value="AET3Gv20498700"/>
</dbReference>
<dbReference type="InterPro" id="IPR040213">
    <property type="entry name" value="GIR2-like"/>
</dbReference>
<feature type="region of interest" description="Disordered" evidence="1">
    <location>
        <begin position="28"/>
        <end position="47"/>
    </location>
</feature>
<reference evidence="3" key="2">
    <citation type="journal article" date="2017" name="Nat. Plants">
        <title>The Aegilops tauschii genome reveals multiple impacts of transposons.</title>
        <authorList>
            <person name="Zhao G."/>
            <person name="Zou C."/>
            <person name="Li K."/>
            <person name="Wang K."/>
            <person name="Li T."/>
            <person name="Gao L."/>
            <person name="Zhang X."/>
            <person name="Wang H."/>
            <person name="Yang Z."/>
            <person name="Liu X."/>
            <person name="Jiang W."/>
            <person name="Mao L."/>
            <person name="Kong X."/>
            <person name="Jiao Y."/>
            <person name="Jia J."/>
        </authorList>
    </citation>
    <scope>NUCLEOTIDE SEQUENCE [LARGE SCALE GENOMIC DNA]</scope>
    <source>
        <strain evidence="3">cv. AL8/78</strain>
    </source>
</reference>
<accession>A0A453EWV9</accession>
<evidence type="ECO:0000256" key="1">
    <source>
        <dbReference type="SAM" id="MobiDB-lite"/>
    </source>
</evidence>
<reference evidence="2" key="4">
    <citation type="submission" date="2019-03" db="UniProtKB">
        <authorList>
            <consortium name="EnsemblPlants"/>
        </authorList>
    </citation>
    <scope>IDENTIFICATION</scope>
</reference>
<evidence type="ECO:0000313" key="2">
    <source>
        <dbReference type="EnsemblPlants" id="AET3Gv20498700.4"/>
    </source>
</evidence>